<dbReference type="Proteomes" id="UP000334340">
    <property type="component" value="Unassembled WGS sequence"/>
</dbReference>
<keyword evidence="11" id="KW-1185">Reference proteome</keyword>
<dbReference type="GO" id="GO:0006085">
    <property type="term" value="P:acetyl-CoA biosynthetic process"/>
    <property type="evidence" value="ECO:0007669"/>
    <property type="project" value="TreeGrafter"/>
</dbReference>
<comment type="similarity">
    <text evidence="1">Belongs to the ATP-dependent AMP-binding enzyme family.</text>
</comment>
<dbReference type="InterPro" id="IPR045851">
    <property type="entry name" value="AMP-bd_C_sf"/>
</dbReference>
<dbReference type="GO" id="GO:0005524">
    <property type="term" value="F:ATP binding"/>
    <property type="evidence" value="ECO:0007669"/>
    <property type="project" value="UniProtKB-KW"/>
</dbReference>
<keyword evidence="4" id="KW-0547">Nucleotide-binding</keyword>
<dbReference type="InterPro" id="IPR032387">
    <property type="entry name" value="ACAS_N"/>
</dbReference>
<dbReference type="InterPro" id="IPR042099">
    <property type="entry name" value="ANL_N_sf"/>
</dbReference>
<dbReference type="AlphaFoldDB" id="A0A564ZG73"/>
<reference evidence="10 11" key="1">
    <citation type="submission" date="2019-07" db="EMBL/GenBank/DDBJ databases">
        <authorList>
            <person name="Cremers G."/>
        </authorList>
    </citation>
    <scope>NUCLEOTIDE SEQUENCE [LARGE SCALE GENOMIC DNA]</scope>
</reference>
<keyword evidence="5" id="KW-0067">ATP-binding</keyword>
<evidence type="ECO:0000256" key="6">
    <source>
        <dbReference type="ARBA" id="ARBA00022990"/>
    </source>
</evidence>
<evidence type="ECO:0000256" key="1">
    <source>
        <dbReference type="ARBA" id="ARBA00006432"/>
    </source>
</evidence>
<gene>
    <name evidence="10" type="ORF">MELA_00235</name>
</gene>
<dbReference type="InterPro" id="IPR020845">
    <property type="entry name" value="AMP-binding_CS"/>
</dbReference>
<dbReference type="EMBL" id="CABIKM010000003">
    <property type="protein sequence ID" value="VUZ83877.1"/>
    <property type="molecule type" value="Genomic_DNA"/>
</dbReference>
<evidence type="ECO:0000259" key="8">
    <source>
        <dbReference type="Pfam" id="PF13193"/>
    </source>
</evidence>
<dbReference type="SUPFAM" id="SSF56801">
    <property type="entry name" value="Acetyl-CoA synthetase-like"/>
    <property type="match status" value="1"/>
</dbReference>
<dbReference type="PANTHER" id="PTHR24095:SF14">
    <property type="entry name" value="ACETYL-COENZYME A SYNTHETASE 1"/>
    <property type="match status" value="1"/>
</dbReference>
<dbReference type="Pfam" id="PF16177">
    <property type="entry name" value="ACAS_N"/>
    <property type="match status" value="1"/>
</dbReference>
<evidence type="ECO:0000259" key="7">
    <source>
        <dbReference type="Pfam" id="PF00501"/>
    </source>
</evidence>
<evidence type="ECO:0000313" key="10">
    <source>
        <dbReference type="EMBL" id="VUZ83877.1"/>
    </source>
</evidence>
<keyword evidence="3 10" id="KW-0436">Ligase</keyword>
<feature type="domain" description="AMP-dependent synthetase/ligase" evidence="7">
    <location>
        <begin position="99"/>
        <end position="483"/>
    </location>
</feature>
<evidence type="ECO:0000256" key="3">
    <source>
        <dbReference type="ARBA" id="ARBA00022598"/>
    </source>
</evidence>
<evidence type="ECO:0000259" key="9">
    <source>
        <dbReference type="Pfam" id="PF16177"/>
    </source>
</evidence>
<dbReference type="PANTHER" id="PTHR24095">
    <property type="entry name" value="ACETYL-COENZYME A SYNTHETASE"/>
    <property type="match status" value="1"/>
</dbReference>
<organism evidence="10 11">
    <name type="scientific">Candidatus Methylomirabilis lanthanidiphila</name>
    <dbReference type="NCBI Taxonomy" id="2211376"/>
    <lineage>
        <taxon>Bacteria</taxon>
        <taxon>Candidatus Methylomirabilota</taxon>
        <taxon>Candidatus Methylomirabilia</taxon>
        <taxon>Candidatus Methylomirabilales</taxon>
        <taxon>Candidatus Methylomirabilaceae</taxon>
        <taxon>Candidatus Methylomirabilis</taxon>
    </lineage>
</organism>
<dbReference type="Pfam" id="PF13193">
    <property type="entry name" value="AMP-binding_C"/>
    <property type="match status" value="1"/>
</dbReference>
<dbReference type="Gene3D" id="3.30.300.30">
    <property type="match status" value="1"/>
</dbReference>
<evidence type="ECO:0000256" key="2">
    <source>
        <dbReference type="ARBA" id="ARBA00013275"/>
    </source>
</evidence>
<dbReference type="GO" id="GO:0003987">
    <property type="term" value="F:acetate-CoA ligase activity"/>
    <property type="evidence" value="ECO:0007669"/>
    <property type="project" value="UniProtKB-EC"/>
</dbReference>
<evidence type="ECO:0000256" key="4">
    <source>
        <dbReference type="ARBA" id="ARBA00022741"/>
    </source>
</evidence>
<evidence type="ECO:0000256" key="5">
    <source>
        <dbReference type="ARBA" id="ARBA00022840"/>
    </source>
</evidence>
<proteinExistence type="inferred from homology"/>
<dbReference type="InterPro" id="IPR025110">
    <property type="entry name" value="AMP-bd_C"/>
</dbReference>
<dbReference type="EC" id="6.2.1.1" evidence="2"/>
<evidence type="ECO:0000313" key="11">
    <source>
        <dbReference type="Proteomes" id="UP000334340"/>
    </source>
</evidence>
<sequence length="651" mass="72147">MMTRTSQVAWRPDQQIVAQANITRFMREHGIASYEELIRRSTTEIEWFWDALPRALGVEWCTPYTRVMDTASGIPWTEWYVGGTLNITHNCLDRHAGGVAADRPALIAETEDGQLTSWTYSALAERVSRIASVMRGLGIRRGETVGIYMPMIADVVTILLACLKIGAVAIPIFSGFAPRAVAERLRDGGARLLFTADYGLRRGRRIELKALADEAAAMTPSIKHLVVCRRSDEAIPWMVGRDMAWDEFLASGTPMCETEAMASMEPAMLLYTSGTTGKPKGTVHSHAGALIQVAKEIGYHFDLKTSDRFFWLTDIGWMMGPWMIIGCLFHGGTVVLYEGAPDYPTADRLWQLVARHHITIFGISPTAIRMLMREGVDRITRGALSSLRILGSTGEPWDPESWWWYFEQIGQRRCPVVNISGGTDIIGCFLAPLIIKELKPCSLQGPGLGMAVEVWNEAGQPVREEVGYLVATRPAPSMTRGFWKDPDRYLDAYWSRWPGVWNHGDWAYIDADGHWFLHGRADDTIKVAGRRIGPAEIEGALMEHPAVSEAAAIGVPDPIKGEAIVCFAVLGRQYAPSIELSEELKRVVVSLLGKGDRPEQVLFVTDLPKTRSAKIIRRLIRARYLGAADLGDLSSCQNPEAIGAIPSRGRT</sequence>
<dbReference type="Pfam" id="PF00501">
    <property type="entry name" value="AMP-binding"/>
    <property type="match status" value="1"/>
</dbReference>
<protein>
    <recommendedName>
        <fullName evidence="2">acetate--CoA ligase</fullName>
        <ecNumber evidence="2">6.2.1.1</ecNumber>
    </recommendedName>
</protein>
<feature type="domain" description="AMP-binding enzyme C-terminal" evidence="8">
    <location>
        <begin position="536"/>
        <end position="614"/>
    </location>
</feature>
<dbReference type="PROSITE" id="PS00455">
    <property type="entry name" value="AMP_BINDING"/>
    <property type="match status" value="1"/>
</dbReference>
<feature type="domain" description="Acetyl-coenzyme A synthetase N-terminal" evidence="9">
    <location>
        <begin position="34"/>
        <end position="91"/>
    </location>
</feature>
<accession>A0A564ZG73</accession>
<name>A0A564ZG73_9BACT</name>
<dbReference type="Gene3D" id="3.40.50.12780">
    <property type="entry name" value="N-terminal domain of ligase-like"/>
    <property type="match status" value="1"/>
</dbReference>
<dbReference type="InterPro" id="IPR000873">
    <property type="entry name" value="AMP-dep_synth/lig_dom"/>
</dbReference>
<keyword evidence="6" id="KW-0007">Acetylation</keyword>